<proteinExistence type="predicted"/>
<gene>
    <name evidence="1" type="ORF">DPMN_117928</name>
</gene>
<comment type="caution">
    <text evidence="1">The sequence shown here is derived from an EMBL/GenBank/DDBJ whole genome shotgun (WGS) entry which is preliminary data.</text>
</comment>
<dbReference type="AlphaFoldDB" id="A0A9D4JQN0"/>
<keyword evidence="2" id="KW-1185">Reference proteome</keyword>
<organism evidence="1 2">
    <name type="scientific">Dreissena polymorpha</name>
    <name type="common">Zebra mussel</name>
    <name type="synonym">Mytilus polymorpha</name>
    <dbReference type="NCBI Taxonomy" id="45954"/>
    <lineage>
        <taxon>Eukaryota</taxon>
        <taxon>Metazoa</taxon>
        <taxon>Spiralia</taxon>
        <taxon>Lophotrochozoa</taxon>
        <taxon>Mollusca</taxon>
        <taxon>Bivalvia</taxon>
        <taxon>Autobranchia</taxon>
        <taxon>Heteroconchia</taxon>
        <taxon>Euheterodonta</taxon>
        <taxon>Imparidentia</taxon>
        <taxon>Neoheterodontei</taxon>
        <taxon>Myida</taxon>
        <taxon>Dreissenoidea</taxon>
        <taxon>Dreissenidae</taxon>
        <taxon>Dreissena</taxon>
    </lineage>
</organism>
<reference evidence="1" key="2">
    <citation type="submission" date="2020-11" db="EMBL/GenBank/DDBJ databases">
        <authorList>
            <person name="McCartney M.A."/>
            <person name="Auch B."/>
            <person name="Kono T."/>
            <person name="Mallez S."/>
            <person name="Becker A."/>
            <person name="Gohl D.M."/>
            <person name="Silverstein K.A.T."/>
            <person name="Koren S."/>
            <person name="Bechman K.B."/>
            <person name="Herman A."/>
            <person name="Abrahante J.E."/>
            <person name="Garbe J."/>
        </authorList>
    </citation>
    <scope>NUCLEOTIDE SEQUENCE</scope>
    <source>
        <strain evidence="1">Duluth1</strain>
        <tissue evidence="1">Whole animal</tissue>
    </source>
</reference>
<reference evidence="1" key="1">
    <citation type="journal article" date="2019" name="bioRxiv">
        <title>The Genome of the Zebra Mussel, Dreissena polymorpha: A Resource for Invasive Species Research.</title>
        <authorList>
            <person name="McCartney M.A."/>
            <person name="Auch B."/>
            <person name="Kono T."/>
            <person name="Mallez S."/>
            <person name="Zhang Y."/>
            <person name="Obille A."/>
            <person name="Becker A."/>
            <person name="Abrahante J.E."/>
            <person name="Garbe J."/>
            <person name="Badalamenti J.P."/>
            <person name="Herman A."/>
            <person name="Mangelson H."/>
            <person name="Liachko I."/>
            <person name="Sullivan S."/>
            <person name="Sone E.D."/>
            <person name="Koren S."/>
            <person name="Silverstein K.A.T."/>
            <person name="Beckman K.B."/>
            <person name="Gohl D.M."/>
        </authorList>
    </citation>
    <scope>NUCLEOTIDE SEQUENCE</scope>
    <source>
        <strain evidence="1">Duluth1</strain>
        <tissue evidence="1">Whole animal</tissue>
    </source>
</reference>
<evidence type="ECO:0000313" key="2">
    <source>
        <dbReference type="Proteomes" id="UP000828390"/>
    </source>
</evidence>
<protein>
    <submittedName>
        <fullName evidence="1">Uncharacterized protein</fullName>
    </submittedName>
</protein>
<evidence type="ECO:0000313" key="1">
    <source>
        <dbReference type="EMBL" id="KAH3816412.1"/>
    </source>
</evidence>
<accession>A0A9D4JQN0</accession>
<name>A0A9D4JQN0_DREPO</name>
<sequence>MQLLHSAGGCGGGILILNASSIVKVDGTLSANGQNGGANSGGGAGGSIYIVSDELDGSGTIEV</sequence>
<dbReference type="Proteomes" id="UP000828390">
    <property type="component" value="Unassembled WGS sequence"/>
</dbReference>
<dbReference type="EMBL" id="JAIWYP010000005">
    <property type="protein sequence ID" value="KAH3816412.1"/>
    <property type="molecule type" value="Genomic_DNA"/>
</dbReference>